<keyword evidence="5" id="KW-0028">Amino-acid biosynthesis</keyword>
<gene>
    <name evidence="14" type="ORF">Deia_00268</name>
</gene>
<evidence type="ECO:0000313" key="14">
    <source>
        <dbReference type="EMBL" id="QED23075.1"/>
    </source>
</evidence>
<comment type="pathway">
    <text evidence="1">Amino-acid biosynthesis; L-arginine biosynthesis; N(2)-acetyl-L-ornithine from L-glutamate: step 2/4.</text>
</comment>
<dbReference type="EMBL" id="CP029077">
    <property type="protein sequence ID" value="QED23075.1"/>
    <property type="molecule type" value="Genomic_DNA"/>
</dbReference>
<dbReference type="InterPro" id="IPR036393">
    <property type="entry name" value="AceGlu_kinase-like_sf"/>
</dbReference>
<dbReference type="PIRSF" id="PIRSF000728">
    <property type="entry name" value="NAGK"/>
    <property type="match status" value="1"/>
</dbReference>
<keyword evidence="4" id="KW-0055">Arginine biosynthesis</keyword>
<evidence type="ECO:0000256" key="1">
    <source>
        <dbReference type="ARBA" id="ARBA00004828"/>
    </source>
</evidence>
<dbReference type="GO" id="GO:0006526">
    <property type="term" value="P:L-arginine biosynthetic process"/>
    <property type="evidence" value="ECO:0007669"/>
    <property type="project" value="UniProtKB-KW"/>
</dbReference>
<dbReference type="InterPro" id="IPR004662">
    <property type="entry name" value="AcgluKinase_fam"/>
</dbReference>
<dbReference type="GO" id="GO:0003991">
    <property type="term" value="F:acetylglutamate kinase activity"/>
    <property type="evidence" value="ECO:0007669"/>
    <property type="project" value="UniProtKB-EC"/>
</dbReference>
<dbReference type="AlphaFoldDB" id="A0A5B8XDY3"/>
<evidence type="ECO:0000256" key="10">
    <source>
        <dbReference type="ARBA" id="ARBA00030178"/>
    </source>
</evidence>
<dbReference type="GO" id="GO:0005524">
    <property type="term" value="F:ATP binding"/>
    <property type="evidence" value="ECO:0007669"/>
    <property type="project" value="UniProtKB-KW"/>
</dbReference>
<evidence type="ECO:0000256" key="11">
    <source>
        <dbReference type="ARBA" id="ARBA00030639"/>
    </source>
</evidence>
<name>A0A5B8XDY3_9RICK</name>
<keyword evidence="9" id="KW-0067">ATP-binding</keyword>
<accession>A0A5B8XDY3</accession>
<proteinExistence type="predicted"/>
<evidence type="ECO:0000256" key="4">
    <source>
        <dbReference type="ARBA" id="ARBA00022571"/>
    </source>
</evidence>
<dbReference type="Pfam" id="PF00696">
    <property type="entry name" value="AA_kinase"/>
    <property type="match status" value="1"/>
</dbReference>
<keyword evidence="7" id="KW-0547">Nucleotide-binding</keyword>
<evidence type="ECO:0000256" key="9">
    <source>
        <dbReference type="ARBA" id="ARBA00022840"/>
    </source>
</evidence>
<organism evidence="14 15">
    <name type="scientific">Candidatus Deianiraea vastatrix</name>
    <dbReference type="NCBI Taxonomy" id="2163644"/>
    <lineage>
        <taxon>Bacteria</taxon>
        <taxon>Pseudomonadati</taxon>
        <taxon>Pseudomonadota</taxon>
        <taxon>Alphaproteobacteria</taxon>
        <taxon>Rickettsiales</taxon>
        <taxon>Candidatus Deianiraeaceae</taxon>
        <taxon>Candidatus Deianiraea</taxon>
    </lineage>
</organism>
<dbReference type="NCBIfam" id="TIGR00761">
    <property type="entry name" value="argB"/>
    <property type="match status" value="1"/>
</dbReference>
<dbReference type="RefSeq" id="WP_146820373.1">
    <property type="nucleotide sequence ID" value="NZ_CP029077.1"/>
</dbReference>
<dbReference type="SUPFAM" id="SSF53633">
    <property type="entry name" value="Carbamate kinase-like"/>
    <property type="match status" value="1"/>
</dbReference>
<evidence type="ECO:0000256" key="3">
    <source>
        <dbReference type="ARBA" id="ARBA00021197"/>
    </source>
</evidence>
<dbReference type="PANTHER" id="PTHR23342:SF0">
    <property type="entry name" value="N-ACETYLGLUTAMATE SYNTHASE, MITOCHONDRIAL"/>
    <property type="match status" value="1"/>
</dbReference>
<evidence type="ECO:0000256" key="8">
    <source>
        <dbReference type="ARBA" id="ARBA00022777"/>
    </source>
</evidence>
<protein>
    <recommendedName>
        <fullName evidence="3">Acetylglutamate kinase</fullName>
        <ecNumber evidence="2">2.7.2.8</ecNumber>
    </recommendedName>
    <alternativeName>
        <fullName evidence="10">N-acetyl-L-glutamate 5-phosphotransferase</fullName>
    </alternativeName>
    <alternativeName>
        <fullName evidence="11">NAG kinase</fullName>
    </alternativeName>
</protein>
<feature type="domain" description="Aspartate/glutamate/uridylate kinase" evidence="13">
    <location>
        <begin position="34"/>
        <end position="279"/>
    </location>
</feature>
<sequence length="306" mass="33665">MSKSAKYALSDKIIDKVSELSEMIGNLKELSGERIVIKCGGELMDDENFLESLGNDIAILRTLGISVVVVHGAGSQVDRVLAKLKIKNDFFDGYRITDSATIEVVEMALTGLINKNFVKYLLKHEVNCIGLSGKDNNLITAKKIRRTQKDEGSNIERIIDLGFIGDPADINLEFFEDLLDNADLVPVISPIAFDKSFNTFSINADVLACYIAENIKATKVIIMSENYNIKSKDGIINGHIKPSDVNRLIENTTDYKMILRLKASVNALKNGVEAVHIISSEDKHSLLAELSSLNDTTSGIVICDNK</sequence>
<dbReference type="PANTHER" id="PTHR23342">
    <property type="entry name" value="N-ACETYLGLUTAMATE SYNTHASE"/>
    <property type="match status" value="1"/>
</dbReference>
<dbReference type="GO" id="GO:0005737">
    <property type="term" value="C:cytoplasm"/>
    <property type="evidence" value="ECO:0007669"/>
    <property type="project" value="InterPro"/>
</dbReference>
<keyword evidence="8 14" id="KW-0418">Kinase</keyword>
<dbReference type="Proteomes" id="UP000321934">
    <property type="component" value="Chromosome"/>
</dbReference>
<dbReference type="EC" id="2.7.2.8" evidence="2"/>
<keyword evidence="15" id="KW-1185">Reference proteome</keyword>
<dbReference type="Gene3D" id="3.40.1160.10">
    <property type="entry name" value="Acetylglutamate kinase-like"/>
    <property type="match status" value="1"/>
</dbReference>
<evidence type="ECO:0000259" key="13">
    <source>
        <dbReference type="Pfam" id="PF00696"/>
    </source>
</evidence>
<evidence type="ECO:0000256" key="5">
    <source>
        <dbReference type="ARBA" id="ARBA00022605"/>
    </source>
</evidence>
<reference evidence="14 15" key="1">
    <citation type="journal article" date="2019" name="ISME J.">
        <title>Deianiraea, an extracellular bacterium associated with the ciliate Paramecium, suggests an alternative scenario for the evolution of Rickettsiales.</title>
        <authorList>
            <person name="Castelli M."/>
            <person name="Sabaneyeva E."/>
            <person name="Lanzoni O."/>
            <person name="Lebedeva N."/>
            <person name="Floriano A.M."/>
            <person name="Gaiarsa S."/>
            <person name="Benken K."/>
            <person name="Modeo L."/>
            <person name="Bandi C."/>
            <person name="Potekhin A."/>
            <person name="Sassera D."/>
            <person name="Petroni G."/>
        </authorList>
    </citation>
    <scope>NUCLEOTIDE SEQUENCE [LARGE SCALE GENOMIC DNA]</scope>
    <source>
        <strain evidence="14">CyL4-1</strain>
    </source>
</reference>
<comment type="catalytic activity">
    <reaction evidence="12">
        <text>N-acetyl-L-glutamate + ATP = N-acetyl-L-glutamyl 5-phosphate + ADP</text>
        <dbReference type="Rhea" id="RHEA:14629"/>
        <dbReference type="ChEBI" id="CHEBI:30616"/>
        <dbReference type="ChEBI" id="CHEBI:44337"/>
        <dbReference type="ChEBI" id="CHEBI:57936"/>
        <dbReference type="ChEBI" id="CHEBI:456216"/>
        <dbReference type="EC" id="2.7.2.8"/>
    </reaction>
</comment>
<evidence type="ECO:0000313" key="15">
    <source>
        <dbReference type="Proteomes" id="UP000321934"/>
    </source>
</evidence>
<dbReference type="OrthoDB" id="9803155at2"/>
<evidence type="ECO:0000256" key="7">
    <source>
        <dbReference type="ARBA" id="ARBA00022741"/>
    </source>
</evidence>
<dbReference type="InterPro" id="IPR001048">
    <property type="entry name" value="Asp/Glu/Uridylate_kinase"/>
</dbReference>
<evidence type="ECO:0000256" key="2">
    <source>
        <dbReference type="ARBA" id="ARBA00013065"/>
    </source>
</evidence>
<evidence type="ECO:0000256" key="12">
    <source>
        <dbReference type="ARBA" id="ARBA00048141"/>
    </source>
</evidence>
<keyword evidence="6" id="KW-0808">Transferase</keyword>
<evidence type="ECO:0000256" key="6">
    <source>
        <dbReference type="ARBA" id="ARBA00022679"/>
    </source>
</evidence>